<keyword evidence="2" id="KW-1185">Reference proteome</keyword>
<reference evidence="1 2" key="1">
    <citation type="submission" date="2020-01" db="EMBL/GenBank/DDBJ databases">
        <title>Patterns of diversity and host range of bacteriophage communities associated with bean-nodulatin bacteria.</title>
        <authorList>
            <person name="Vann Cauwenberghe J."/>
            <person name="Santamaria R.I."/>
            <person name="Bustos P."/>
            <person name="Juarez S."/>
            <person name="Gonzalez V."/>
        </authorList>
    </citation>
    <scope>NUCLEOTIDE SEQUENCE [LARGE SCALE GENOMIC DNA]</scope>
    <source>
        <strain evidence="2">RHph</strain>
    </source>
</reference>
<evidence type="ECO:0000313" key="1">
    <source>
        <dbReference type="EMBL" id="QIG72764.1"/>
    </source>
</evidence>
<accession>A0A7S5RID8</accession>
<gene>
    <name evidence="1" type="ORF">EVB97_206</name>
</gene>
<name>A0A7S5RID8_9CAUD</name>
<dbReference type="Proteomes" id="UP000655883">
    <property type="component" value="Segment"/>
</dbReference>
<proteinExistence type="predicted"/>
<organism evidence="1 2">
    <name type="scientific">Rhizobium phage RHph_Y65</name>
    <dbReference type="NCBI Taxonomy" id="2509785"/>
    <lineage>
        <taxon>Viruses</taxon>
        <taxon>Duplodnaviria</taxon>
        <taxon>Heunggongvirae</taxon>
        <taxon>Uroviricota</taxon>
        <taxon>Caudoviricetes</taxon>
        <taxon>Kleczkowskaviridae</taxon>
        <taxon>Cuauhnahuacvirus</taxon>
        <taxon>Cuauhnahuacvirus Y65</taxon>
    </lineage>
</organism>
<dbReference type="EMBL" id="MN988525">
    <property type="protein sequence ID" value="QIG72764.1"/>
    <property type="molecule type" value="Genomic_DNA"/>
</dbReference>
<protein>
    <submittedName>
        <fullName evidence="1">Uncharacterized protein</fullName>
    </submittedName>
</protein>
<sequence>MHTETEFTPEVPEGSIQALTIYIHDNGVYVKLSDEMKEKSKDDLRNAIHTSTDVLMQLCGDNPLISIFSIDNNVAVSPLHNFRQLNSKSKLSYIQDLINILQRMRFNIENQVSALPETVN</sequence>
<evidence type="ECO:0000313" key="2">
    <source>
        <dbReference type="Proteomes" id="UP000655883"/>
    </source>
</evidence>